<evidence type="ECO:0000256" key="3">
    <source>
        <dbReference type="ARBA" id="ARBA00022722"/>
    </source>
</evidence>
<dbReference type="GO" id="GO:0003887">
    <property type="term" value="F:DNA-directed DNA polymerase activity"/>
    <property type="evidence" value="ECO:0007669"/>
    <property type="project" value="UniProtKB-KW"/>
</dbReference>
<keyword evidence="6" id="KW-0378">Hydrolase</keyword>
<dbReference type="Pfam" id="PF07727">
    <property type="entry name" value="RVT_2"/>
    <property type="match status" value="1"/>
</dbReference>
<protein>
    <recommendedName>
        <fullName evidence="17">Integrase catalytic domain-containing protein</fullName>
    </recommendedName>
</protein>
<feature type="region of interest" description="Disordered" evidence="16">
    <location>
        <begin position="301"/>
        <end position="321"/>
    </location>
</feature>
<dbReference type="GO" id="GO:0005634">
    <property type="term" value="C:nucleus"/>
    <property type="evidence" value="ECO:0007669"/>
    <property type="project" value="UniProtKB-ARBA"/>
</dbReference>
<dbReference type="InParanoid" id="A0A409YJ80"/>
<organism evidence="18 19">
    <name type="scientific">Panaeolus cyanescens</name>
    <dbReference type="NCBI Taxonomy" id="181874"/>
    <lineage>
        <taxon>Eukaryota</taxon>
        <taxon>Fungi</taxon>
        <taxon>Dikarya</taxon>
        <taxon>Basidiomycota</taxon>
        <taxon>Agaricomycotina</taxon>
        <taxon>Agaricomycetes</taxon>
        <taxon>Agaricomycetidae</taxon>
        <taxon>Agaricales</taxon>
        <taxon>Agaricineae</taxon>
        <taxon>Galeropsidaceae</taxon>
        <taxon>Panaeolus</taxon>
    </lineage>
</organism>
<dbReference type="PROSITE" id="PS50994">
    <property type="entry name" value="INTEGRASE"/>
    <property type="match status" value="1"/>
</dbReference>
<dbReference type="EMBL" id="NHTK01001107">
    <property type="protein sequence ID" value="PPR03071.1"/>
    <property type="molecule type" value="Genomic_DNA"/>
</dbReference>
<evidence type="ECO:0000256" key="12">
    <source>
        <dbReference type="ARBA" id="ARBA00023172"/>
    </source>
</evidence>
<keyword evidence="9" id="KW-0229">DNA integration</keyword>
<evidence type="ECO:0000256" key="5">
    <source>
        <dbReference type="ARBA" id="ARBA00022759"/>
    </source>
</evidence>
<feature type="domain" description="Integrase catalytic" evidence="17">
    <location>
        <begin position="1"/>
        <end position="117"/>
    </location>
</feature>
<keyword evidence="8" id="KW-0694">RNA-binding</keyword>
<dbReference type="Gene3D" id="3.30.420.10">
    <property type="entry name" value="Ribonuclease H-like superfamily/Ribonuclease H"/>
    <property type="match status" value="1"/>
</dbReference>
<evidence type="ECO:0000313" key="19">
    <source>
        <dbReference type="Proteomes" id="UP000284842"/>
    </source>
</evidence>
<evidence type="ECO:0000256" key="1">
    <source>
        <dbReference type="ARBA" id="ARBA00022578"/>
    </source>
</evidence>
<dbReference type="OrthoDB" id="3243429at2759"/>
<dbReference type="PANTHER" id="PTHR42648">
    <property type="entry name" value="TRANSPOSASE, PUTATIVE-RELATED"/>
    <property type="match status" value="1"/>
</dbReference>
<evidence type="ECO:0000256" key="11">
    <source>
        <dbReference type="ARBA" id="ARBA00022932"/>
    </source>
</evidence>
<dbReference type="InterPro" id="IPR001584">
    <property type="entry name" value="Integrase_cat-core"/>
</dbReference>
<evidence type="ECO:0000256" key="14">
    <source>
        <dbReference type="ARBA" id="ARBA00048173"/>
    </source>
</evidence>
<accession>A0A409YJ80</accession>
<comment type="catalytic activity">
    <reaction evidence="15">
        <text>DNA(n) + a 2'-deoxyribonucleoside 5'-triphosphate = DNA(n+1) + diphosphate</text>
        <dbReference type="Rhea" id="RHEA:22508"/>
        <dbReference type="Rhea" id="RHEA-COMP:17339"/>
        <dbReference type="Rhea" id="RHEA-COMP:17340"/>
        <dbReference type="ChEBI" id="CHEBI:33019"/>
        <dbReference type="ChEBI" id="CHEBI:61560"/>
        <dbReference type="ChEBI" id="CHEBI:173112"/>
        <dbReference type="EC" id="2.7.7.7"/>
    </reaction>
</comment>
<evidence type="ECO:0000313" key="18">
    <source>
        <dbReference type="EMBL" id="PPR03071.1"/>
    </source>
</evidence>
<dbReference type="PANTHER" id="PTHR42648:SF11">
    <property type="entry name" value="TRANSPOSON TY4-P GAG-POL POLYPROTEIN"/>
    <property type="match status" value="1"/>
</dbReference>
<dbReference type="SUPFAM" id="SSF53098">
    <property type="entry name" value="Ribonuclease H-like"/>
    <property type="match status" value="1"/>
</dbReference>
<keyword evidence="2" id="KW-0548">Nucleotidyltransferase</keyword>
<evidence type="ECO:0000259" key="17">
    <source>
        <dbReference type="PROSITE" id="PS50994"/>
    </source>
</evidence>
<keyword evidence="5" id="KW-0255">Endonuclease</keyword>
<keyword evidence="7" id="KW-0460">Magnesium</keyword>
<comment type="caution">
    <text evidence="18">The sequence shown here is derived from an EMBL/GenBank/DDBJ whole genome shotgun (WGS) entry which is preliminary data.</text>
</comment>
<comment type="catalytic activity">
    <reaction evidence="14">
        <text>DNA(n) + a 2'-deoxyribonucleoside 5'-triphosphate = DNA(n+1) + diphosphate</text>
        <dbReference type="Rhea" id="RHEA:22508"/>
        <dbReference type="Rhea" id="RHEA-COMP:17339"/>
        <dbReference type="Rhea" id="RHEA-COMP:17340"/>
        <dbReference type="ChEBI" id="CHEBI:33019"/>
        <dbReference type="ChEBI" id="CHEBI:61560"/>
        <dbReference type="ChEBI" id="CHEBI:173112"/>
        <dbReference type="EC" id="2.7.7.49"/>
    </reaction>
</comment>
<keyword evidence="19" id="KW-1185">Reference proteome</keyword>
<keyword evidence="3" id="KW-0540">Nuclease</keyword>
<evidence type="ECO:0000256" key="15">
    <source>
        <dbReference type="ARBA" id="ARBA00049244"/>
    </source>
</evidence>
<reference evidence="18 19" key="1">
    <citation type="journal article" date="2018" name="Evol. Lett.">
        <title>Horizontal gene cluster transfer increased hallucinogenic mushroom diversity.</title>
        <authorList>
            <person name="Reynolds H.T."/>
            <person name="Vijayakumar V."/>
            <person name="Gluck-Thaler E."/>
            <person name="Korotkin H.B."/>
            <person name="Matheny P.B."/>
            <person name="Slot J.C."/>
        </authorList>
    </citation>
    <scope>NUCLEOTIDE SEQUENCE [LARGE SCALE GENOMIC DNA]</scope>
    <source>
        <strain evidence="18 19">2629</strain>
    </source>
</reference>
<dbReference type="GO" id="GO:0004519">
    <property type="term" value="F:endonuclease activity"/>
    <property type="evidence" value="ECO:0007669"/>
    <property type="project" value="UniProtKB-KW"/>
</dbReference>
<sequence length="786" mass="88074">MTLSLFGLQWELISGRRIKPVRLDNAKELILGIMGNDFKQRGISVQNVMPYAHPQNGKAERYIRTLSDDSQALIADAKLPPSFWGDAILAAQYLRNRMPSKTTPDGITPFEAFHGRKPDLSHLRVFGCQAFVLIPPELRTMGGPRRFEGVFVGYMDNRVGWIVRDTNGKYRYSRDVVFNELVPGHLAPRRSISFSDSSSNVNSSPLSMPADIPADPSVSTVKPPSNDFYMVLRNRSKRIAVFSNSPPPPIASASSIDDFVFLNTLNDFLLPGSFSFTAENMPSFSFDANFTGKLRRRPRSAFRQTHDYDLSKPPSSYEEATSHPDSAICIAAMKREIESLLARGAFKPIFLPDGRKAIGLIWVFDFKYDTEGKPIPGKEKARLVAQGFSQRPEDYDGTYAPVSKLVSDRILLAYAAHHDFEIFFFDVKTAFLHAKLSKDIYVHQIPGFPLPDRTQVLRFLVALYGLRQSAHEFYHLLRNILLRMGFIVCDVDHAVFIGRWSSPPNSSISMPSDGSPLILIISCAALYLWFISCISKELEVVDLGVASMYLGMRIRRDRARRKLWLSQEPFIVDFLSNWDMLNVHPRNVPLSSLPDKFPPPNDNSLSDVKDSDVTLFFQIIVGSLQYLAMCTRPDIAYAAVALGQFNANPTRTHLLAAKGVLRYLSGTASYALEYSVEPSSFQFLSHHLSTLAPSLTVTGLLTVQIVEVFPVMLFIIMALLYHGAPTNKSPSPLLPRKPNIIPYHMQPVKHFGCVSTSHHYNSTSRDHFHSSATIKALSPSQMTLAM</sequence>
<dbReference type="Proteomes" id="UP000284842">
    <property type="component" value="Unassembled WGS sequence"/>
</dbReference>
<evidence type="ECO:0000256" key="2">
    <source>
        <dbReference type="ARBA" id="ARBA00022695"/>
    </source>
</evidence>
<evidence type="ECO:0000256" key="8">
    <source>
        <dbReference type="ARBA" id="ARBA00022884"/>
    </source>
</evidence>
<dbReference type="InterPro" id="IPR013103">
    <property type="entry name" value="RVT_2"/>
</dbReference>
<dbReference type="GO" id="GO:0032196">
    <property type="term" value="P:transposition"/>
    <property type="evidence" value="ECO:0007669"/>
    <property type="project" value="UniProtKB-KW"/>
</dbReference>
<evidence type="ECO:0000256" key="16">
    <source>
        <dbReference type="SAM" id="MobiDB-lite"/>
    </source>
</evidence>
<dbReference type="GO" id="GO:0003964">
    <property type="term" value="F:RNA-directed DNA polymerase activity"/>
    <property type="evidence" value="ECO:0007669"/>
    <property type="project" value="UniProtKB-KW"/>
</dbReference>
<keyword evidence="11" id="KW-0808">Transferase</keyword>
<dbReference type="GO" id="GO:0046872">
    <property type="term" value="F:metal ion binding"/>
    <property type="evidence" value="ECO:0007669"/>
    <property type="project" value="UniProtKB-KW"/>
</dbReference>
<keyword evidence="12" id="KW-0233">DNA recombination</keyword>
<evidence type="ECO:0000256" key="4">
    <source>
        <dbReference type="ARBA" id="ARBA00022723"/>
    </source>
</evidence>
<dbReference type="InterPro" id="IPR036397">
    <property type="entry name" value="RNaseH_sf"/>
</dbReference>
<evidence type="ECO:0000256" key="6">
    <source>
        <dbReference type="ARBA" id="ARBA00022801"/>
    </source>
</evidence>
<evidence type="ECO:0000256" key="9">
    <source>
        <dbReference type="ARBA" id="ARBA00022908"/>
    </source>
</evidence>
<dbReference type="GO" id="GO:0003723">
    <property type="term" value="F:RNA binding"/>
    <property type="evidence" value="ECO:0007669"/>
    <property type="project" value="UniProtKB-KW"/>
</dbReference>
<dbReference type="GO" id="GO:0016787">
    <property type="term" value="F:hydrolase activity"/>
    <property type="evidence" value="ECO:0007669"/>
    <property type="project" value="UniProtKB-KW"/>
</dbReference>
<keyword evidence="4" id="KW-0479">Metal-binding</keyword>
<dbReference type="InterPro" id="IPR039537">
    <property type="entry name" value="Retrotran_Ty1/copia-like"/>
</dbReference>
<dbReference type="AlphaFoldDB" id="A0A409YJ80"/>
<evidence type="ECO:0000256" key="10">
    <source>
        <dbReference type="ARBA" id="ARBA00022918"/>
    </source>
</evidence>
<dbReference type="STRING" id="181874.A0A409YJ80"/>
<evidence type="ECO:0000256" key="7">
    <source>
        <dbReference type="ARBA" id="ARBA00022842"/>
    </source>
</evidence>
<dbReference type="InterPro" id="IPR012337">
    <property type="entry name" value="RNaseH-like_sf"/>
</dbReference>
<keyword evidence="11" id="KW-0239">DNA-directed DNA polymerase</keyword>
<dbReference type="GO" id="GO:0015074">
    <property type="term" value="P:DNA integration"/>
    <property type="evidence" value="ECO:0007669"/>
    <property type="project" value="UniProtKB-KW"/>
</dbReference>
<proteinExistence type="predicted"/>
<dbReference type="InterPro" id="IPR057670">
    <property type="entry name" value="SH3_retrovirus"/>
</dbReference>
<keyword evidence="1" id="KW-0815">Transposition</keyword>
<gene>
    <name evidence="18" type="ORF">CVT24_012432</name>
</gene>
<keyword evidence="10" id="KW-0695">RNA-directed DNA polymerase</keyword>
<name>A0A409YJ80_9AGAR</name>
<keyword evidence="13" id="KW-0511">Multifunctional enzyme</keyword>
<dbReference type="Pfam" id="PF25597">
    <property type="entry name" value="SH3_retrovirus"/>
    <property type="match status" value="1"/>
</dbReference>
<dbReference type="GO" id="GO:0006310">
    <property type="term" value="P:DNA recombination"/>
    <property type="evidence" value="ECO:0007669"/>
    <property type="project" value="UniProtKB-KW"/>
</dbReference>
<evidence type="ECO:0000256" key="13">
    <source>
        <dbReference type="ARBA" id="ARBA00023268"/>
    </source>
</evidence>